<evidence type="ECO:0000256" key="4">
    <source>
        <dbReference type="SAM" id="Coils"/>
    </source>
</evidence>
<name>A0A8S4PJV3_OWEFU</name>
<comment type="caution">
    <text evidence="8">The sequence shown here is derived from an EMBL/GenBank/DDBJ whole genome shotgun (WGS) entry which is preliminary data.</text>
</comment>
<dbReference type="AlphaFoldDB" id="A0A8S4PJV3"/>
<accession>A0A8S4PJV3</accession>
<gene>
    <name evidence="8" type="ORF">OFUS_LOCUS18283</name>
</gene>
<evidence type="ECO:0000259" key="7">
    <source>
        <dbReference type="PROSITE" id="PS50041"/>
    </source>
</evidence>
<dbReference type="OrthoDB" id="6153286at2759"/>
<keyword evidence="1" id="KW-0106">Calcium</keyword>
<dbReference type="GO" id="GO:0005581">
    <property type="term" value="C:collagen trimer"/>
    <property type="evidence" value="ECO:0007669"/>
    <property type="project" value="UniProtKB-KW"/>
</dbReference>
<dbReference type="InterPro" id="IPR001304">
    <property type="entry name" value="C-type_lectin-like"/>
</dbReference>
<dbReference type="PROSITE" id="PS50041">
    <property type="entry name" value="C_TYPE_LECTIN_2"/>
    <property type="match status" value="1"/>
</dbReference>
<keyword evidence="6" id="KW-0732">Signal</keyword>
<proteinExistence type="predicted"/>
<protein>
    <recommendedName>
        <fullName evidence="7">C-type lectin domain-containing protein</fullName>
    </recommendedName>
</protein>
<dbReference type="SMART" id="SM00034">
    <property type="entry name" value="CLECT"/>
    <property type="match status" value="1"/>
</dbReference>
<dbReference type="InterPro" id="IPR016186">
    <property type="entry name" value="C-type_lectin-like/link_sf"/>
</dbReference>
<feature type="compositionally biased region" description="Low complexity" evidence="5">
    <location>
        <begin position="102"/>
        <end position="136"/>
    </location>
</feature>
<keyword evidence="9" id="KW-1185">Reference proteome</keyword>
<dbReference type="InterPro" id="IPR016187">
    <property type="entry name" value="CTDL_fold"/>
</dbReference>
<feature type="region of interest" description="Disordered" evidence="5">
    <location>
        <begin position="91"/>
        <end position="173"/>
    </location>
</feature>
<evidence type="ECO:0000256" key="5">
    <source>
        <dbReference type="SAM" id="MobiDB-lite"/>
    </source>
</evidence>
<organism evidence="8 9">
    <name type="scientific">Owenia fusiformis</name>
    <name type="common">Polychaete worm</name>
    <dbReference type="NCBI Taxonomy" id="6347"/>
    <lineage>
        <taxon>Eukaryota</taxon>
        <taxon>Metazoa</taxon>
        <taxon>Spiralia</taxon>
        <taxon>Lophotrochozoa</taxon>
        <taxon>Annelida</taxon>
        <taxon>Polychaeta</taxon>
        <taxon>Sedentaria</taxon>
        <taxon>Canalipalpata</taxon>
        <taxon>Sabellida</taxon>
        <taxon>Oweniida</taxon>
        <taxon>Oweniidae</taxon>
        <taxon>Owenia</taxon>
    </lineage>
</organism>
<dbReference type="Pfam" id="PF01391">
    <property type="entry name" value="Collagen"/>
    <property type="match status" value="1"/>
</dbReference>
<dbReference type="InterPro" id="IPR008160">
    <property type="entry name" value="Collagen"/>
</dbReference>
<evidence type="ECO:0000256" key="2">
    <source>
        <dbReference type="ARBA" id="ARBA00023119"/>
    </source>
</evidence>
<feature type="compositionally biased region" description="Polar residues" evidence="5">
    <location>
        <begin position="157"/>
        <end position="169"/>
    </location>
</feature>
<keyword evidence="2" id="KW-0176">Collagen</keyword>
<feature type="domain" description="C-type lectin" evidence="7">
    <location>
        <begin position="188"/>
        <end position="309"/>
    </location>
</feature>
<feature type="signal peptide" evidence="6">
    <location>
        <begin position="1"/>
        <end position="16"/>
    </location>
</feature>
<dbReference type="Proteomes" id="UP000749559">
    <property type="component" value="Unassembled WGS sequence"/>
</dbReference>
<dbReference type="SUPFAM" id="SSF56436">
    <property type="entry name" value="C-type lectin-like"/>
    <property type="match status" value="1"/>
</dbReference>
<evidence type="ECO:0000313" key="8">
    <source>
        <dbReference type="EMBL" id="CAH1793435.1"/>
    </source>
</evidence>
<dbReference type="CDD" id="cd00037">
    <property type="entry name" value="CLECT"/>
    <property type="match status" value="1"/>
</dbReference>
<evidence type="ECO:0000256" key="6">
    <source>
        <dbReference type="SAM" id="SignalP"/>
    </source>
</evidence>
<dbReference type="InterPro" id="IPR018378">
    <property type="entry name" value="C-type_lectin_CS"/>
</dbReference>
<sequence>MIQFLVMYGMIVSTHCQLTTTLTNSSYKQAVCLNVFSEMQENIHRKNQEIDKLKETTEETQQAMSELVADITNLTTQNTRLHDDVQEMRAWRRTGRKGDTDSPGMKGSKGSPGSPGINGIPGSPGLKGSPGSPGMKGNAGFPGLQGIPGSPGMKGNPGSQGIKGSTGSPGINARCRKETRCPVDFTQNQRSCYLFVHSSGAATTWFQANSFCFSHSAHLVAIESSSEHQYIVNRIRGYGAKNYWTGGNNLAGGYMWSGGPCFTAKPVVYTKWVRGEPSGGHEKCIHLWNHRSLDWNDAPCTDNMNFICEINL</sequence>
<reference evidence="8" key="1">
    <citation type="submission" date="2022-03" db="EMBL/GenBank/DDBJ databases">
        <authorList>
            <person name="Martin C."/>
        </authorList>
    </citation>
    <scope>NUCLEOTIDE SEQUENCE</scope>
</reference>
<feature type="chain" id="PRO_5035838581" description="C-type lectin domain-containing protein" evidence="6">
    <location>
        <begin position="17"/>
        <end position="312"/>
    </location>
</feature>
<dbReference type="Pfam" id="PF00059">
    <property type="entry name" value="Lectin_C"/>
    <property type="match status" value="1"/>
</dbReference>
<keyword evidence="4" id="KW-0175">Coiled coil</keyword>
<dbReference type="EMBL" id="CAIIXF020000009">
    <property type="protein sequence ID" value="CAH1793435.1"/>
    <property type="molecule type" value="Genomic_DNA"/>
</dbReference>
<feature type="compositionally biased region" description="Basic and acidic residues" evidence="5">
    <location>
        <begin position="91"/>
        <end position="100"/>
    </location>
</feature>
<dbReference type="PROSITE" id="PS00615">
    <property type="entry name" value="C_TYPE_LECTIN_1"/>
    <property type="match status" value="1"/>
</dbReference>
<evidence type="ECO:0000313" key="9">
    <source>
        <dbReference type="Proteomes" id="UP000749559"/>
    </source>
</evidence>
<evidence type="ECO:0000256" key="1">
    <source>
        <dbReference type="ARBA" id="ARBA00022837"/>
    </source>
</evidence>
<dbReference type="InterPro" id="IPR050111">
    <property type="entry name" value="C-type_lectin/snaclec_domain"/>
</dbReference>
<dbReference type="PANTHER" id="PTHR22803">
    <property type="entry name" value="MANNOSE, PHOSPHOLIPASE, LECTIN RECEPTOR RELATED"/>
    <property type="match status" value="1"/>
</dbReference>
<keyword evidence="3" id="KW-1015">Disulfide bond</keyword>
<dbReference type="Gene3D" id="3.10.100.10">
    <property type="entry name" value="Mannose-Binding Protein A, subunit A"/>
    <property type="match status" value="1"/>
</dbReference>
<evidence type="ECO:0000256" key="3">
    <source>
        <dbReference type="ARBA" id="ARBA00023157"/>
    </source>
</evidence>
<feature type="coiled-coil region" evidence="4">
    <location>
        <begin position="36"/>
        <end position="70"/>
    </location>
</feature>